<gene>
    <name evidence="6" type="ORF">LTR69_007829</name>
</gene>
<dbReference type="InterPro" id="IPR049730">
    <property type="entry name" value="SNF2/RAD54-like_C"/>
</dbReference>
<dbReference type="Proteomes" id="UP001345691">
    <property type="component" value="Unassembled WGS sequence"/>
</dbReference>
<dbReference type="Pfam" id="PF00271">
    <property type="entry name" value="Helicase_C"/>
    <property type="match status" value="1"/>
</dbReference>
<keyword evidence="1" id="KW-0547">Nucleotide-binding</keyword>
<dbReference type="InterPro" id="IPR050628">
    <property type="entry name" value="SNF2_RAD54_helicase_TF"/>
</dbReference>
<accession>A0ABR0J4C5</accession>
<dbReference type="InterPro" id="IPR027417">
    <property type="entry name" value="P-loop_NTPase"/>
</dbReference>
<protein>
    <recommendedName>
        <fullName evidence="8">Helicase ATP-binding domain-containing protein</fullName>
    </recommendedName>
</protein>
<feature type="domain" description="Helicase ATP-binding" evidence="4">
    <location>
        <begin position="134"/>
        <end position="326"/>
    </location>
</feature>
<dbReference type="PROSITE" id="PS51194">
    <property type="entry name" value="HELICASE_CTER"/>
    <property type="match status" value="1"/>
</dbReference>
<dbReference type="SMART" id="SM00487">
    <property type="entry name" value="DEXDc"/>
    <property type="match status" value="1"/>
</dbReference>
<dbReference type="CDD" id="cd18008">
    <property type="entry name" value="DEXDc_SHPRH-like"/>
    <property type="match status" value="1"/>
</dbReference>
<dbReference type="InterPro" id="IPR000330">
    <property type="entry name" value="SNF2_N"/>
</dbReference>
<dbReference type="Gene3D" id="3.40.50.10810">
    <property type="entry name" value="Tandem AAA-ATPase domain"/>
    <property type="match status" value="1"/>
</dbReference>
<dbReference type="Pfam" id="PF00176">
    <property type="entry name" value="SNF2-rel_dom"/>
    <property type="match status" value="1"/>
</dbReference>
<sequence length="728" mass="82832">MDLSRFEISLEESKRRFMEDVRMFAQPHTLDPQPPSKFPAPDKALTELESALMTIKPPTLCRPGWQPNQQHEDIDQEPQDVEDIWRTAAFGLFRKGLEAPNTKYSSKHQWSESPAAMTKALKPHQLEACGRAAHSRKVGDRGFIIADDTGLGKTIESIALIVEDPGSLPNLIVAPSHLVSTWKEEFDSSVARGHLKYLHFTGAAGKVLSKKQLLEFNVIMVSYDILRAQAKDKDTFYDRLAIQRANPTRDLSTFDKSYFMPGTWSLMDLEYERVIFDEAHIFRNPDTQYFKSCKALHAKTRLALTATMVQNSFADLFAILRIPPFDSFDLFKLHFLNHTPAQQRSIKKAQPSRLNLDLFDPTGFRRKILSVIFEGISIQRRNCDYFDGDRILPELRDRDIGVSLSGNAIQDKWFLQFSDIPVDVQSECTLQETTKGWWDTQRCSPEDATRWTAVEMKLSAITKARSAAGHPAAAFVTYSDTREAEIEHGSNDLSEDDLDRAVVRAETIRHQTLAEKTARQNFREQLAIGDRWKSSRTLAGLHCVWAGFADDDPNSRGNILVFSHCLRTLDALSVGLKKLNEQNKYSVFQLDGTMNAELKDMVRRKFNSMETCSVLLMTYAASSLGLNLHSATKVIFLTPQWNPTVEKQAIARALQAGQTKPVLLYRLWAPNSVEQEVMKKHPLKENFAHFLEGSARDKYPNEWREWLQWGQDEFLETLGSIQVQEGAE</sequence>
<dbReference type="InterPro" id="IPR001650">
    <property type="entry name" value="Helicase_C-like"/>
</dbReference>
<dbReference type="CDD" id="cd18793">
    <property type="entry name" value="SF2_C_SNF"/>
    <property type="match status" value="1"/>
</dbReference>
<reference evidence="6 7" key="1">
    <citation type="submission" date="2023-08" db="EMBL/GenBank/DDBJ databases">
        <title>Black Yeasts Isolated from many extreme environments.</title>
        <authorList>
            <person name="Coleine C."/>
            <person name="Stajich J.E."/>
            <person name="Selbmann L."/>
        </authorList>
    </citation>
    <scope>NUCLEOTIDE SEQUENCE [LARGE SCALE GENOMIC DNA]</scope>
    <source>
        <strain evidence="6 7">CCFEE 6328</strain>
    </source>
</reference>
<evidence type="ECO:0000256" key="2">
    <source>
        <dbReference type="ARBA" id="ARBA00022801"/>
    </source>
</evidence>
<evidence type="ECO:0000259" key="5">
    <source>
        <dbReference type="PROSITE" id="PS51194"/>
    </source>
</evidence>
<evidence type="ECO:0000313" key="7">
    <source>
        <dbReference type="Proteomes" id="UP001345691"/>
    </source>
</evidence>
<name>A0ABR0J4C5_9EURO</name>
<dbReference type="PROSITE" id="PS51192">
    <property type="entry name" value="HELICASE_ATP_BIND_1"/>
    <property type="match status" value="1"/>
</dbReference>
<evidence type="ECO:0008006" key="8">
    <source>
        <dbReference type="Google" id="ProtNLM"/>
    </source>
</evidence>
<keyword evidence="7" id="KW-1185">Reference proteome</keyword>
<organism evidence="6 7">
    <name type="scientific">Exophiala sideris</name>
    <dbReference type="NCBI Taxonomy" id="1016849"/>
    <lineage>
        <taxon>Eukaryota</taxon>
        <taxon>Fungi</taxon>
        <taxon>Dikarya</taxon>
        <taxon>Ascomycota</taxon>
        <taxon>Pezizomycotina</taxon>
        <taxon>Eurotiomycetes</taxon>
        <taxon>Chaetothyriomycetidae</taxon>
        <taxon>Chaetothyriales</taxon>
        <taxon>Herpotrichiellaceae</taxon>
        <taxon>Exophiala</taxon>
    </lineage>
</organism>
<dbReference type="PANTHER" id="PTHR45626">
    <property type="entry name" value="TRANSCRIPTION TERMINATION FACTOR 2-RELATED"/>
    <property type="match status" value="1"/>
</dbReference>
<dbReference type="SUPFAM" id="SSF52540">
    <property type="entry name" value="P-loop containing nucleoside triphosphate hydrolases"/>
    <property type="match status" value="2"/>
</dbReference>
<dbReference type="PANTHER" id="PTHR45626:SF22">
    <property type="entry name" value="DNA REPAIR PROTEIN RAD5"/>
    <property type="match status" value="1"/>
</dbReference>
<evidence type="ECO:0000259" key="4">
    <source>
        <dbReference type="PROSITE" id="PS51192"/>
    </source>
</evidence>
<proteinExistence type="predicted"/>
<dbReference type="Gene3D" id="3.40.50.300">
    <property type="entry name" value="P-loop containing nucleotide triphosphate hydrolases"/>
    <property type="match status" value="1"/>
</dbReference>
<keyword evidence="3" id="KW-0067">ATP-binding</keyword>
<dbReference type="EMBL" id="JAVRRF010000018">
    <property type="protein sequence ID" value="KAK5056288.1"/>
    <property type="molecule type" value="Genomic_DNA"/>
</dbReference>
<feature type="domain" description="Helicase C-terminal" evidence="5">
    <location>
        <begin position="547"/>
        <end position="707"/>
    </location>
</feature>
<dbReference type="InterPro" id="IPR038718">
    <property type="entry name" value="SNF2-like_sf"/>
</dbReference>
<evidence type="ECO:0000313" key="6">
    <source>
        <dbReference type="EMBL" id="KAK5056288.1"/>
    </source>
</evidence>
<keyword evidence="2" id="KW-0378">Hydrolase</keyword>
<evidence type="ECO:0000256" key="1">
    <source>
        <dbReference type="ARBA" id="ARBA00022741"/>
    </source>
</evidence>
<comment type="caution">
    <text evidence="6">The sequence shown here is derived from an EMBL/GenBank/DDBJ whole genome shotgun (WGS) entry which is preliminary data.</text>
</comment>
<evidence type="ECO:0000256" key="3">
    <source>
        <dbReference type="ARBA" id="ARBA00022840"/>
    </source>
</evidence>
<dbReference type="SMART" id="SM00490">
    <property type="entry name" value="HELICc"/>
    <property type="match status" value="1"/>
</dbReference>
<dbReference type="InterPro" id="IPR014001">
    <property type="entry name" value="Helicase_ATP-bd"/>
</dbReference>